<sequence>MKFYCSDLRGLTVINMDETSIYLDFPSNYTYDSKGARRVKSNTNGCERTKISAAFTATAEGKKLPIFVICPRKTD</sequence>
<dbReference type="OrthoDB" id="10163596at2759"/>
<accession>A0A814GYQ1</accession>
<evidence type="ECO:0000313" key="1">
    <source>
        <dbReference type="EMBL" id="CAF1002537.1"/>
    </source>
</evidence>
<protein>
    <recommendedName>
        <fullName evidence="3">Tc1-like transposase DDE domain-containing protein</fullName>
    </recommendedName>
</protein>
<dbReference type="Proteomes" id="UP000663879">
    <property type="component" value="Unassembled WGS sequence"/>
</dbReference>
<organism evidence="1 2">
    <name type="scientific">Brachionus calyciflorus</name>
    <dbReference type="NCBI Taxonomy" id="104777"/>
    <lineage>
        <taxon>Eukaryota</taxon>
        <taxon>Metazoa</taxon>
        <taxon>Spiralia</taxon>
        <taxon>Gnathifera</taxon>
        <taxon>Rotifera</taxon>
        <taxon>Eurotatoria</taxon>
        <taxon>Monogononta</taxon>
        <taxon>Pseudotrocha</taxon>
        <taxon>Ploima</taxon>
        <taxon>Brachionidae</taxon>
        <taxon>Brachionus</taxon>
    </lineage>
</organism>
<gene>
    <name evidence="1" type="ORF">OXX778_LOCUS16481</name>
</gene>
<dbReference type="EMBL" id="CAJNOC010003907">
    <property type="protein sequence ID" value="CAF1002537.1"/>
    <property type="molecule type" value="Genomic_DNA"/>
</dbReference>
<comment type="caution">
    <text evidence="1">The sequence shown here is derived from an EMBL/GenBank/DDBJ whole genome shotgun (WGS) entry which is preliminary data.</text>
</comment>
<name>A0A814GYQ1_9BILA</name>
<reference evidence="1" key="1">
    <citation type="submission" date="2021-02" db="EMBL/GenBank/DDBJ databases">
        <authorList>
            <person name="Nowell W R."/>
        </authorList>
    </citation>
    <scope>NUCLEOTIDE SEQUENCE</scope>
    <source>
        <strain evidence="1">Ploen Becks lab</strain>
    </source>
</reference>
<proteinExistence type="predicted"/>
<evidence type="ECO:0008006" key="3">
    <source>
        <dbReference type="Google" id="ProtNLM"/>
    </source>
</evidence>
<evidence type="ECO:0000313" key="2">
    <source>
        <dbReference type="Proteomes" id="UP000663879"/>
    </source>
</evidence>
<keyword evidence="2" id="KW-1185">Reference proteome</keyword>
<dbReference type="AlphaFoldDB" id="A0A814GYQ1"/>